<accession>A0A3P7XZ37</accession>
<dbReference type="PANTHER" id="PTHR46190:SF1">
    <property type="entry name" value="SI:CH211-201H21.5"/>
    <property type="match status" value="1"/>
</dbReference>
<evidence type="ECO:0000313" key="3">
    <source>
        <dbReference type="EMBL" id="VDO80436.1"/>
    </source>
</evidence>
<dbReference type="AlphaFoldDB" id="A0A3P7XZ37"/>
<reference evidence="5" key="2">
    <citation type="submission" date="2019-09" db="UniProtKB">
        <authorList>
            <consortium name="WormBaseParasite"/>
        </authorList>
    </citation>
    <scope>IDENTIFICATION</scope>
</reference>
<dbReference type="InterPro" id="IPR036452">
    <property type="entry name" value="Ribo_hydro-like"/>
</dbReference>
<evidence type="ECO:0000313" key="4">
    <source>
        <dbReference type="Proteomes" id="UP000050761"/>
    </source>
</evidence>
<protein>
    <submittedName>
        <fullName evidence="5">IU_nuc_hydro domain-containing protein</fullName>
    </submittedName>
</protein>
<gene>
    <name evidence="3" type="ORF">HPBE_LOCUS9378</name>
</gene>
<evidence type="ECO:0000313" key="5">
    <source>
        <dbReference type="WBParaSite" id="HPBE_0000937701-mRNA-1"/>
    </source>
</evidence>
<feature type="domain" description="Inosine/uridine-preferring nucleoside hydrolase" evidence="2">
    <location>
        <begin position="2"/>
        <end position="296"/>
    </location>
</feature>
<dbReference type="EMBL" id="UZAH01026421">
    <property type="protein sequence ID" value="VDO80436.1"/>
    <property type="molecule type" value="Genomic_DNA"/>
</dbReference>
<dbReference type="SUPFAM" id="SSF53590">
    <property type="entry name" value="Nucleoside hydrolase"/>
    <property type="match status" value="1"/>
</dbReference>
<organism evidence="3">
    <name type="scientific">Heligmosomoides polygyrus</name>
    <name type="common">Parasitic roundworm</name>
    <dbReference type="NCBI Taxonomy" id="6339"/>
    <lineage>
        <taxon>Eukaryota</taxon>
        <taxon>Metazoa</taxon>
        <taxon>Ecdysozoa</taxon>
        <taxon>Nematoda</taxon>
        <taxon>Chromadorea</taxon>
        <taxon>Rhabditida</taxon>
        <taxon>Rhabditina</taxon>
        <taxon>Rhabditomorpha</taxon>
        <taxon>Strongyloidea</taxon>
        <taxon>Heligmosomidae</taxon>
        <taxon>Heligmosomoides</taxon>
    </lineage>
</organism>
<keyword evidence="4" id="KW-1185">Reference proteome</keyword>
<evidence type="ECO:0000256" key="1">
    <source>
        <dbReference type="ARBA" id="ARBA00009176"/>
    </source>
</evidence>
<evidence type="ECO:0000259" key="2">
    <source>
        <dbReference type="Pfam" id="PF01156"/>
    </source>
</evidence>
<dbReference type="Pfam" id="PF01156">
    <property type="entry name" value="IU_nuc_hydro"/>
    <property type="match status" value="1"/>
</dbReference>
<dbReference type="InterPro" id="IPR001910">
    <property type="entry name" value="Inosine/uridine_hydrolase_dom"/>
</dbReference>
<proteinExistence type="inferred from homology"/>
<dbReference type="OrthoDB" id="432381at2759"/>
<dbReference type="GO" id="GO:0016799">
    <property type="term" value="F:hydrolase activity, hydrolyzing N-glycosyl compounds"/>
    <property type="evidence" value="ECO:0007669"/>
    <property type="project" value="InterPro"/>
</dbReference>
<reference evidence="3 4" key="1">
    <citation type="submission" date="2018-11" db="EMBL/GenBank/DDBJ databases">
        <authorList>
            <consortium name="Pathogen Informatics"/>
        </authorList>
    </citation>
    <scope>NUCLEOTIDE SEQUENCE [LARGE SCALE GENOMIC DNA]</scope>
</reference>
<dbReference type="Proteomes" id="UP000050761">
    <property type="component" value="Unassembled WGS sequence"/>
</dbReference>
<sequence>MQAISLAIQHPDLIAVTTVHGCVSVEQATANVARLQRANAVQPIPIYQGLSEALIRKPFVVHPFFGIDGIGDRPDLFPEASSADFAAQEAEPAVLALSRLVKEHEDVTLVCIGPLTNVAIAYKLDPKFAKRLKKLVILGGNYLGVGNMDEMSSAEFNFGSDPEAAKIVIEEMNTPITMVPWEVHYLRDVKHEECVDFDAHLRYETPLASFLALASQIGLVMTNYNRQYNYCDEIAVAVAINEGLIASKTMNLRIGIELAGQVTRGQVVVDWTGVLYDVDRSRPTIRVVVDYDVKALDRWMQNTVLRKEAPW</sequence>
<comment type="similarity">
    <text evidence="1">Belongs to the IUNH family.</text>
</comment>
<dbReference type="InterPro" id="IPR052775">
    <property type="entry name" value="IUN_hydrolase"/>
</dbReference>
<dbReference type="PANTHER" id="PTHR46190">
    <property type="entry name" value="SI:CH211-201H21.5-RELATED"/>
    <property type="match status" value="1"/>
</dbReference>
<name>A0A3P7XZ37_HELPZ</name>
<dbReference type="WBParaSite" id="HPBE_0000937701-mRNA-1">
    <property type="protein sequence ID" value="HPBE_0000937701-mRNA-1"/>
    <property type="gene ID" value="HPBE_0000937701"/>
</dbReference>
<dbReference type="Gene3D" id="3.90.245.10">
    <property type="entry name" value="Ribonucleoside hydrolase-like"/>
    <property type="match status" value="1"/>
</dbReference>